<keyword evidence="2" id="KW-1185">Reference proteome</keyword>
<sequence length="133" mass="14660">MPEKHSRAMPPMTPPMIAPVLFADEPLLVLSLPPFVSFAGPTAIDGVIDTDALSTVDDDDDESAVVEICVVAGVVGEDILSETEPESAEYVWSTPKVKRAVEQNCFGPLQSQVINNRRTTKTIWDYWKMRPTK</sequence>
<dbReference type="AlphaFoldDB" id="A0A9W9BHS0"/>
<evidence type="ECO:0000313" key="2">
    <source>
        <dbReference type="Proteomes" id="UP001140511"/>
    </source>
</evidence>
<proteinExistence type="predicted"/>
<protein>
    <submittedName>
        <fullName evidence="1">Uncharacterized protein</fullName>
    </submittedName>
</protein>
<organism evidence="1 2">
    <name type="scientific">Trichoderma breve</name>
    <dbReference type="NCBI Taxonomy" id="2034170"/>
    <lineage>
        <taxon>Eukaryota</taxon>
        <taxon>Fungi</taxon>
        <taxon>Dikarya</taxon>
        <taxon>Ascomycota</taxon>
        <taxon>Pezizomycotina</taxon>
        <taxon>Sordariomycetes</taxon>
        <taxon>Hypocreomycetidae</taxon>
        <taxon>Hypocreales</taxon>
        <taxon>Hypocreaceae</taxon>
        <taxon>Trichoderma</taxon>
    </lineage>
</organism>
<gene>
    <name evidence="1" type="ORF">T069G_04754</name>
</gene>
<evidence type="ECO:0000313" key="1">
    <source>
        <dbReference type="EMBL" id="KAJ4859766.1"/>
    </source>
</evidence>
<dbReference type="Proteomes" id="UP001140511">
    <property type="component" value="Unassembled WGS sequence"/>
</dbReference>
<reference evidence="1" key="1">
    <citation type="submission" date="2022-09" db="EMBL/GenBank/DDBJ databases">
        <title>Chromosome-level assembly of Trichoderma breve T069, a fungus used in development of biopesticide product.</title>
        <authorList>
            <person name="Lin R."/>
            <person name="Liu T."/>
        </authorList>
    </citation>
    <scope>NUCLEOTIDE SEQUENCE</scope>
    <source>
        <strain evidence="1">T069</strain>
    </source>
</reference>
<name>A0A9W9BHS0_9HYPO</name>
<dbReference type="GeneID" id="80866652"/>
<dbReference type="EMBL" id="JAOPEN010000003">
    <property type="protein sequence ID" value="KAJ4859766.1"/>
    <property type="molecule type" value="Genomic_DNA"/>
</dbReference>
<comment type="caution">
    <text evidence="1">The sequence shown here is derived from an EMBL/GenBank/DDBJ whole genome shotgun (WGS) entry which is preliminary data.</text>
</comment>
<dbReference type="RefSeq" id="XP_056028822.1">
    <property type="nucleotide sequence ID" value="XM_056171964.1"/>
</dbReference>
<accession>A0A9W9BHS0</accession>